<dbReference type="PANTHER" id="PTHR14226:SF25">
    <property type="entry name" value="PHOSPHOESTERASE"/>
    <property type="match status" value="1"/>
</dbReference>
<accession>A0ABT2TL81</accession>
<evidence type="ECO:0000313" key="7">
    <source>
        <dbReference type="Proteomes" id="UP001652442"/>
    </source>
</evidence>
<keyword evidence="7" id="KW-1185">Reference proteome</keyword>
<dbReference type="EMBL" id="JAOQJQ010000004">
    <property type="protein sequence ID" value="MCU6762967.1"/>
    <property type="molecule type" value="Genomic_DNA"/>
</dbReference>
<evidence type="ECO:0000256" key="2">
    <source>
        <dbReference type="ARBA" id="ARBA00022963"/>
    </source>
</evidence>
<name>A0ABT2TL81_9FIRM</name>
<reference evidence="6 7" key="1">
    <citation type="journal article" date="2021" name="ISME Commun">
        <title>Automated analysis of genomic sequences facilitates high-throughput and comprehensive description of bacteria.</title>
        <authorList>
            <person name="Hitch T.C.A."/>
        </authorList>
    </citation>
    <scope>NUCLEOTIDE SEQUENCE [LARGE SCALE GENOMIC DNA]</scope>
    <source>
        <strain evidence="6 7">Sanger_109</strain>
    </source>
</reference>
<dbReference type="PROSITE" id="PS51635">
    <property type="entry name" value="PNPLA"/>
    <property type="match status" value="1"/>
</dbReference>
<dbReference type="InterPro" id="IPR002641">
    <property type="entry name" value="PNPLA_dom"/>
</dbReference>
<comment type="caution">
    <text evidence="4">Lacks conserved residue(s) required for the propagation of feature annotation.</text>
</comment>
<dbReference type="Pfam" id="PF19890">
    <property type="entry name" value="DUF6363"/>
    <property type="match status" value="1"/>
</dbReference>
<sequence length="286" mass="32890">MKLGIVMEGGASRTIFSCGVADVFLDEHIMPDYFIGVSAGIAYGVSYISKQRGRNAEFTKLYMHDRRYMGVHHLLNPKKRCYYNLDFAFDEIPNKLVPYDYDALADYSGKVVAVVTNIATGEAEYMELPAYEKRWETTIASCSLPVLFPPVKLGENYYMDGGIADSVPFKKAMEEGCDKIIVILTRERDYEKGPERSQKLINRLCRKYPKIVERMNRRAQEYNETCKELFKLEKQGKVFVIAPKNTYGVGRTEGDWNRLEPLYQEGIREAQEQMEALKQYLVKEGD</sequence>
<proteinExistence type="predicted"/>
<feature type="short sequence motif" description="DGA/G" evidence="4">
    <location>
        <begin position="160"/>
        <end position="162"/>
    </location>
</feature>
<keyword evidence="2 4" id="KW-0442">Lipid degradation</keyword>
<feature type="active site" description="Proton acceptor" evidence="4">
    <location>
        <position position="160"/>
    </location>
</feature>
<dbReference type="InterPro" id="IPR045943">
    <property type="entry name" value="DUF6363"/>
</dbReference>
<organism evidence="6 7">
    <name type="scientific">Brotonthovivens ammoniilytica</name>
    <dbReference type="NCBI Taxonomy" id="2981725"/>
    <lineage>
        <taxon>Bacteria</taxon>
        <taxon>Bacillati</taxon>
        <taxon>Bacillota</taxon>
        <taxon>Clostridia</taxon>
        <taxon>Lachnospirales</taxon>
        <taxon>Lachnospiraceae</taxon>
        <taxon>Brotonthovivens</taxon>
    </lineage>
</organism>
<dbReference type="PANTHER" id="PTHR14226">
    <property type="entry name" value="NEUROPATHY TARGET ESTERASE/SWISS CHEESE D.MELANOGASTER"/>
    <property type="match status" value="1"/>
</dbReference>
<evidence type="ECO:0000256" key="4">
    <source>
        <dbReference type="PROSITE-ProRule" id="PRU01161"/>
    </source>
</evidence>
<evidence type="ECO:0000256" key="1">
    <source>
        <dbReference type="ARBA" id="ARBA00022801"/>
    </source>
</evidence>
<gene>
    <name evidence="6" type="ORF">OCV88_11550</name>
</gene>
<dbReference type="InterPro" id="IPR016035">
    <property type="entry name" value="Acyl_Trfase/lysoPLipase"/>
</dbReference>
<dbReference type="RefSeq" id="WP_158425621.1">
    <property type="nucleotide sequence ID" value="NZ_JAOQJQ010000004.1"/>
</dbReference>
<dbReference type="SUPFAM" id="SSF52151">
    <property type="entry name" value="FabD/lysophospholipase-like"/>
    <property type="match status" value="1"/>
</dbReference>
<dbReference type="Gene3D" id="3.40.1090.10">
    <property type="entry name" value="Cytosolic phospholipase A2 catalytic domain"/>
    <property type="match status" value="1"/>
</dbReference>
<dbReference type="InterPro" id="IPR050301">
    <property type="entry name" value="NTE"/>
</dbReference>
<protein>
    <submittedName>
        <fullName evidence="6">Patatin family protein</fullName>
    </submittedName>
</protein>
<dbReference type="Proteomes" id="UP001652442">
    <property type="component" value="Unassembled WGS sequence"/>
</dbReference>
<evidence type="ECO:0000313" key="6">
    <source>
        <dbReference type="EMBL" id="MCU6762967.1"/>
    </source>
</evidence>
<keyword evidence="3 4" id="KW-0443">Lipid metabolism</keyword>
<dbReference type="InterPro" id="IPR037483">
    <property type="entry name" value="YjjU-like"/>
</dbReference>
<evidence type="ECO:0000256" key="3">
    <source>
        <dbReference type="ARBA" id="ARBA00023098"/>
    </source>
</evidence>
<feature type="active site" description="Nucleophile" evidence="4">
    <location>
        <position position="38"/>
    </location>
</feature>
<feature type="domain" description="PNPLA" evidence="5">
    <location>
        <begin position="5"/>
        <end position="173"/>
    </location>
</feature>
<dbReference type="Pfam" id="PF01734">
    <property type="entry name" value="Patatin"/>
    <property type="match status" value="1"/>
</dbReference>
<comment type="caution">
    <text evidence="6">The sequence shown here is derived from an EMBL/GenBank/DDBJ whole genome shotgun (WGS) entry which is preliminary data.</text>
</comment>
<keyword evidence="1 4" id="KW-0378">Hydrolase</keyword>
<dbReference type="CDD" id="cd07208">
    <property type="entry name" value="Pat_hypo_Ecoli_yjju_like"/>
    <property type="match status" value="1"/>
</dbReference>
<evidence type="ECO:0000259" key="5">
    <source>
        <dbReference type="PROSITE" id="PS51635"/>
    </source>
</evidence>
<feature type="short sequence motif" description="GXSXG" evidence="4">
    <location>
        <begin position="36"/>
        <end position="40"/>
    </location>
</feature>